<protein>
    <submittedName>
        <fullName evidence="2">Uncharacterized protein</fullName>
    </submittedName>
</protein>
<organism evidence="2 3">
    <name type="scientific">Meira miltonrushii</name>
    <dbReference type="NCBI Taxonomy" id="1280837"/>
    <lineage>
        <taxon>Eukaryota</taxon>
        <taxon>Fungi</taxon>
        <taxon>Dikarya</taxon>
        <taxon>Basidiomycota</taxon>
        <taxon>Ustilaginomycotina</taxon>
        <taxon>Exobasidiomycetes</taxon>
        <taxon>Exobasidiales</taxon>
        <taxon>Brachybasidiaceae</taxon>
        <taxon>Meira</taxon>
    </lineage>
</organism>
<proteinExistence type="predicted"/>
<keyword evidence="1" id="KW-0812">Transmembrane</keyword>
<dbReference type="InParanoid" id="A0A316VAT4"/>
<evidence type="ECO:0000313" key="3">
    <source>
        <dbReference type="Proteomes" id="UP000245771"/>
    </source>
</evidence>
<dbReference type="GeneID" id="37024502"/>
<gene>
    <name evidence="2" type="ORF">FA14DRAFT_70204</name>
</gene>
<feature type="transmembrane region" description="Helical" evidence="1">
    <location>
        <begin position="12"/>
        <end position="33"/>
    </location>
</feature>
<dbReference type="RefSeq" id="XP_025354500.1">
    <property type="nucleotide sequence ID" value="XM_025502721.1"/>
</dbReference>
<dbReference type="AlphaFoldDB" id="A0A316VAT4"/>
<evidence type="ECO:0000256" key="1">
    <source>
        <dbReference type="SAM" id="Phobius"/>
    </source>
</evidence>
<dbReference type="EMBL" id="KZ819604">
    <property type="protein sequence ID" value="PWN34198.1"/>
    <property type="molecule type" value="Genomic_DNA"/>
</dbReference>
<keyword evidence="1" id="KW-1133">Transmembrane helix</keyword>
<name>A0A316VAT4_9BASI</name>
<sequence>MRTFGKFQEILACRVFFFSFVCFLFWVILKIHLLDLISPLLNQNLMCLDSMTLYQCNTLAGTFCFTG</sequence>
<dbReference type="Proteomes" id="UP000245771">
    <property type="component" value="Unassembled WGS sequence"/>
</dbReference>
<reference evidence="2 3" key="1">
    <citation type="journal article" date="2018" name="Mol. Biol. Evol.">
        <title>Broad Genomic Sampling Reveals a Smut Pathogenic Ancestry of the Fungal Clade Ustilaginomycotina.</title>
        <authorList>
            <person name="Kijpornyongpan T."/>
            <person name="Mondo S.J."/>
            <person name="Barry K."/>
            <person name="Sandor L."/>
            <person name="Lee J."/>
            <person name="Lipzen A."/>
            <person name="Pangilinan J."/>
            <person name="LaButti K."/>
            <person name="Hainaut M."/>
            <person name="Henrissat B."/>
            <person name="Grigoriev I.V."/>
            <person name="Spatafora J.W."/>
            <person name="Aime M.C."/>
        </authorList>
    </citation>
    <scope>NUCLEOTIDE SEQUENCE [LARGE SCALE GENOMIC DNA]</scope>
    <source>
        <strain evidence="2 3">MCA 3882</strain>
    </source>
</reference>
<accession>A0A316VAT4</accession>
<keyword evidence="1" id="KW-0472">Membrane</keyword>
<keyword evidence="3" id="KW-1185">Reference proteome</keyword>
<evidence type="ECO:0000313" key="2">
    <source>
        <dbReference type="EMBL" id="PWN34198.1"/>
    </source>
</evidence>